<dbReference type="Proteomes" id="UP001232063">
    <property type="component" value="Unassembled WGS sequence"/>
</dbReference>
<reference evidence="1" key="1">
    <citation type="submission" date="2023-05" db="EMBL/GenBank/DDBJ databases">
        <authorList>
            <person name="Zhang X."/>
        </authorList>
    </citation>
    <scope>NUCLEOTIDE SEQUENCE</scope>
    <source>
        <strain evidence="1">BD1B2-1</strain>
    </source>
</reference>
<name>A0AAE3R2P6_9BACT</name>
<evidence type="ECO:0000313" key="2">
    <source>
        <dbReference type="Proteomes" id="UP001232063"/>
    </source>
</evidence>
<organism evidence="1 2">
    <name type="scientific">Xanthocytophaga agilis</name>
    <dbReference type="NCBI Taxonomy" id="3048010"/>
    <lineage>
        <taxon>Bacteria</taxon>
        <taxon>Pseudomonadati</taxon>
        <taxon>Bacteroidota</taxon>
        <taxon>Cytophagia</taxon>
        <taxon>Cytophagales</taxon>
        <taxon>Rhodocytophagaceae</taxon>
        <taxon>Xanthocytophaga</taxon>
    </lineage>
</organism>
<keyword evidence="2" id="KW-1185">Reference proteome</keyword>
<comment type="caution">
    <text evidence="1">The sequence shown here is derived from an EMBL/GenBank/DDBJ whole genome shotgun (WGS) entry which is preliminary data.</text>
</comment>
<evidence type="ECO:0008006" key="3">
    <source>
        <dbReference type="Google" id="ProtNLM"/>
    </source>
</evidence>
<dbReference type="Gene3D" id="3.40.50.2000">
    <property type="entry name" value="Glycogen Phosphorylase B"/>
    <property type="match status" value="1"/>
</dbReference>
<dbReference type="RefSeq" id="WP_314512838.1">
    <property type="nucleotide sequence ID" value="NZ_JASJOU010000006.1"/>
</dbReference>
<accession>A0AAE3R2P6</accession>
<dbReference type="AlphaFoldDB" id="A0AAE3R2P6"/>
<sequence>MKIIALVDPLSGGHHTAYLRIFSEVLINKGYTVWCFKPVEETLEKWIADVHPDWTQDQIRNFNYSLPDKTFISLKRFNEPASILYRWRHLHKTIGQAEKKYNQKVSFVFLAWLDSYLSGYLIPFFLDIVFPYAWSGLYFHPRYLRTLAHTLKTKPSPSDIDIALTANHCQNVVIHDEGIVTLLQTRISKDVVLFPEIADDAPPDSNEKIAKQIKEKAKGRIIIGAIGLHRHQGVLTLLQVAQKASKEKFFFVFVGQFITSQFPGNELQQITSFFDELPENCFIYLDKLNEGSQYNAVFTALDVPFLVYDNFTSASNRLTKAAIFQKYVLAQDTFCVGEDVKKYQLGETVEAGNIDQCIEAIETLYDKIKKEPFPIANFEVYRQLHSIDRLDEKFATVLSKV</sequence>
<proteinExistence type="predicted"/>
<evidence type="ECO:0000313" key="1">
    <source>
        <dbReference type="EMBL" id="MDJ1502649.1"/>
    </source>
</evidence>
<dbReference type="SUPFAM" id="SSF53756">
    <property type="entry name" value="UDP-Glycosyltransferase/glycogen phosphorylase"/>
    <property type="match status" value="1"/>
</dbReference>
<gene>
    <name evidence="1" type="ORF">QNI22_18420</name>
</gene>
<dbReference type="EMBL" id="JASJOU010000006">
    <property type="protein sequence ID" value="MDJ1502649.1"/>
    <property type="molecule type" value="Genomic_DNA"/>
</dbReference>
<protein>
    <recommendedName>
        <fullName evidence="3">Glycosyltransferase</fullName>
    </recommendedName>
</protein>